<accession>C5EYH1</accession>
<evidence type="ECO:0000313" key="2">
    <source>
        <dbReference type="EMBL" id="EEQ63319.1"/>
    </source>
</evidence>
<keyword evidence="3" id="KW-1185">Reference proteome</keyword>
<dbReference type="eggNOG" id="COG4925">
    <property type="taxonomic scope" value="Bacteria"/>
</dbReference>
<dbReference type="EMBL" id="DS990442">
    <property type="protein sequence ID" value="EEQ63319.1"/>
    <property type="molecule type" value="Genomic_DNA"/>
</dbReference>
<dbReference type="Proteomes" id="UP000003953">
    <property type="component" value="Unassembled WGS sequence"/>
</dbReference>
<dbReference type="InterPro" id="IPR041183">
    <property type="entry name" value="Cyclophilin-like"/>
</dbReference>
<reference evidence="3" key="1">
    <citation type="journal article" date="2014" name="Genome Announc.">
        <title>Draft genome sequences of six enterohepatic helicobacter species isolated from humans and one from rhesus macaques.</title>
        <authorList>
            <person name="Shen Z."/>
            <person name="Sheh A."/>
            <person name="Young S.K."/>
            <person name="Abouelliel A."/>
            <person name="Ward D.V."/>
            <person name="Earl A.M."/>
            <person name="Fox J.G."/>
        </authorList>
    </citation>
    <scope>NUCLEOTIDE SEQUENCE [LARGE SCALE GENOMIC DNA]</scope>
    <source>
        <strain evidence="3">MIT 98-5489</strain>
    </source>
</reference>
<protein>
    <recommendedName>
        <fullName evidence="1">Cyclophilin-like domain-containing protein</fullName>
    </recommendedName>
</protein>
<dbReference type="Gene3D" id="2.40.100.20">
    <property type="match status" value="1"/>
</dbReference>
<proteinExistence type="predicted"/>
<feature type="domain" description="Cyclophilin-like" evidence="1">
    <location>
        <begin position="28"/>
        <end position="141"/>
    </location>
</feature>
<name>C5EYH1_9HELI</name>
<dbReference type="HOGENOM" id="CLU_099043_1_1_7"/>
<dbReference type="Pfam" id="PF18050">
    <property type="entry name" value="Cyclophil_like2"/>
    <property type="match status" value="1"/>
</dbReference>
<evidence type="ECO:0000313" key="3">
    <source>
        <dbReference type="Proteomes" id="UP000003953"/>
    </source>
</evidence>
<dbReference type="AlphaFoldDB" id="C5EYH1"/>
<sequence>MRVMKAKIAYLILFLGSVVMAQTMQIQLEFEGKYVKVELEDNAASREFVAQLPLSLEFSDYVGKEKIAHLPKPLSVKNTAGYDPQIGDLFYFAPWGNIGIFYAKQPPYNGLVYLGKVLETSSGKNGIEILKTKKDDFKVLIKR</sequence>
<dbReference type="SUPFAM" id="SSF50891">
    <property type="entry name" value="Cyclophilin-like"/>
    <property type="match status" value="1"/>
</dbReference>
<gene>
    <name evidence="2" type="ORF">HPMG_00776</name>
</gene>
<organism evidence="2 3">
    <name type="scientific">Helicobacter pullorum MIT 98-5489</name>
    <dbReference type="NCBI Taxonomy" id="537972"/>
    <lineage>
        <taxon>Bacteria</taxon>
        <taxon>Pseudomonadati</taxon>
        <taxon>Campylobacterota</taxon>
        <taxon>Epsilonproteobacteria</taxon>
        <taxon>Campylobacterales</taxon>
        <taxon>Helicobacteraceae</taxon>
        <taxon>Helicobacter</taxon>
    </lineage>
</organism>
<dbReference type="InterPro" id="IPR029000">
    <property type="entry name" value="Cyclophilin-like_dom_sf"/>
</dbReference>
<evidence type="ECO:0000259" key="1">
    <source>
        <dbReference type="Pfam" id="PF18050"/>
    </source>
</evidence>